<name>A0ABN7X5Y5_GIGMA</name>
<organism evidence="1 2">
    <name type="scientific">Gigaspora margarita</name>
    <dbReference type="NCBI Taxonomy" id="4874"/>
    <lineage>
        <taxon>Eukaryota</taxon>
        <taxon>Fungi</taxon>
        <taxon>Fungi incertae sedis</taxon>
        <taxon>Mucoromycota</taxon>
        <taxon>Glomeromycotina</taxon>
        <taxon>Glomeromycetes</taxon>
        <taxon>Diversisporales</taxon>
        <taxon>Gigasporaceae</taxon>
        <taxon>Gigaspora</taxon>
    </lineage>
</organism>
<comment type="caution">
    <text evidence="1">The sequence shown here is derived from an EMBL/GenBank/DDBJ whole genome shotgun (WGS) entry which is preliminary data.</text>
</comment>
<proteinExistence type="predicted"/>
<evidence type="ECO:0000313" key="2">
    <source>
        <dbReference type="Proteomes" id="UP000789901"/>
    </source>
</evidence>
<dbReference type="EMBL" id="CAJVQB010093207">
    <property type="protein sequence ID" value="CAG8848723.1"/>
    <property type="molecule type" value="Genomic_DNA"/>
</dbReference>
<keyword evidence="2" id="KW-1185">Reference proteome</keyword>
<protein>
    <submittedName>
        <fullName evidence="1">19054_t:CDS:1</fullName>
    </submittedName>
</protein>
<accession>A0ABN7X5Y5</accession>
<feature type="non-terminal residue" evidence="1">
    <location>
        <position position="1"/>
    </location>
</feature>
<evidence type="ECO:0000313" key="1">
    <source>
        <dbReference type="EMBL" id="CAG8848723.1"/>
    </source>
</evidence>
<sequence length="108" mass="12536">AVKNNDSMGIIKRLQTATKKYDNNTDLKDYDDDNLFAHNELLDESIETQSVLKEEKGSNSMKQQREHLHYIPFGTKKNLLKKLMRTVEEVNENNDIGELLEDKIKSII</sequence>
<gene>
    <name evidence="1" type="ORF">GMARGA_LOCUS39328</name>
</gene>
<reference evidence="1 2" key="1">
    <citation type="submission" date="2021-06" db="EMBL/GenBank/DDBJ databases">
        <authorList>
            <person name="Kallberg Y."/>
            <person name="Tangrot J."/>
            <person name="Rosling A."/>
        </authorList>
    </citation>
    <scope>NUCLEOTIDE SEQUENCE [LARGE SCALE GENOMIC DNA]</scope>
    <source>
        <strain evidence="1 2">120-4 pot B 10/14</strain>
    </source>
</reference>
<dbReference type="Proteomes" id="UP000789901">
    <property type="component" value="Unassembled WGS sequence"/>
</dbReference>
<feature type="non-terminal residue" evidence="1">
    <location>
        <position position="108"/>
    </location>
</feature>